<dbReference type="Gene3D" id="3.40.630.50">
    <property type="entry name" value="AF0625-like"/>
    <property type="match status" value="1"/>
</dbReference>
<dbReference type="PIRSF" id="PIRSF016210">
    <property type="entry name" value="UCP016210"/>
    <property type="match status" value="1"/>
</dbReference>
<reference evidence="5 6" key="1">
    <citation type="submission" date="2019-08" db="EMBL/GenBank/DDBJ databases">
        <authorList>
            <person name="Vazquez-Campos X."/>
        </authorList>
    </citation>
    <scope>NUCLEOTIDE SEQUENCE [LARGE SCALE GENOMIC DNA]</scope>
    <source>
        <strain evidence="5">LFW-283_2</strain>
    </source>
</reference>
<evidence type="ECO:0000256" key="1">
    <source>
        <dbReference type="ARBA" id="ARBA00022723"/>
    </source>
</evidence>
<gene>
    <name evidence="5" type="primary">dtdA</name>
    <name evidence="5" type="ORF">LFW2832_00896</name>
</gene>
<evidence type="ECO:0000313" key="5">
    <source>
        <dbReference type="EMBL" id="VVC04354.1"/>
    </source>
</evidence>
<dbReference type="Pfam" id="PF04414">
    <property type="entry name" value="tRNA_deacylase"/>
    <property type="match status" value="1"/>
</dbReference>
<protein>
    <recommendedName>
        <fullName evidence="4">D-tyrosyl-tRNA(Tyr) deacylase</fullName>
    </recommendedName>
</protein>
<evidence type="ECO:0000256" key="2">
    <source>
        <dbReference type="ARBA" id="ARBA00022801"/>
    </source>
</evidence>
<accession>A0A5E4LQS7</accession>
<keyword evidence="2 5" id="KW-0378">Hydrolase</keyword>
<comment type="caution">
    <text evidence="5">The sequence shown here is derived from an EMBL/GenBank/DDBJ whole genome shotgun (WGS) entry which is preliminary data.</text>
</comment>
<dbReference type="Proteomes" id="UP000789941">
    <property type="component" value="Unassembled WGS sequence"/>
</dbReference>
<proteinExistence type="predicted"/>
<evidence type="ECO:0000256" key="3">
    <source>
        <dbReference type="ARBA" id="ARBA00022833"/>
    </source>
</evidence>
<dbReference type="GO" id="GO:0051499">
    <property type="term" value="F:D-aminoacyl-tRNA deacylase activity"/>
    <property type="evidence" value="ECO:0007669"/>
    <property type="project" value="InterPro"/>
</dbReference>
<keyword evidence="1" id="KW-0479">Metal-binding</keyword>
<dbReference type="GO" id="GO:0046872">
    <property type="term" value="F:metal ion binding"/>
    <property type="evidence" value="ECO:0007669"/>
    <property type="project" value="UniProtKB-KW"/>
</dbReference>
<evidence type="ECO:0000256" key="4">
    <source>
        <dbReference type="ARBA" id="ARBA00033425"/>
    </source>
</evidence>
<sequence length="257" mass="28551">MIILFTSNNIASKKIAENLILKHGFQKLGDREWQKEEVKLIDTDLPTVLDVPPAIDTDCIIMLSTHKSKVPGKMLTAHIPGNWSDAGLGGEPETLNIAATARLKKIAIAMKNEAEKIGWPFCLEADHHGPTIAVPIIFVEIGNDEEQWKDEKAAEAVANAVSSSLGPLEEYRTVVGFGGGHYQKKFTELIGRTDMAIGHMAPKYVIDGLDEKMFKQALDRNIEPVHEVVVLKDETNTMHKKKIKELADKFAVRYTEI</sequence>
<dbReference type="GO" id="GO:0019478">
    <property type="term" value="P:D-amino acid catabolic process"/>
    <property type="evidence" value="ECO:0007669"/>
    <property type="project" value="InterPro"/>
</dbReference>
<dbReference type="InterPro" id="IPR007508">
    <property type="entry name" value="DtdA"/>
</dbReference>
<dbReference type="SUPFAM" id="SSF142535">
    <property type="entry name" value="AF0625-like"/>
    <property type="match status" value="1"/>
</dbReference>
<dbReference type="EMBL" id="CABMJJ010000009">
    <property type="protein sequence ID" value="VVC04354.1"/>
    <property type="molecule type" value="Genomic_DNA"/>
</dbReference>
<keyword evidence="3" id="KW-0862">Zinc</keyword>
<dbReference type="Gene3D" id="3.40.50.10700">
    <property type="entry name" value="AF0625-like"/>
    <property type="match status" value="1"/>
</dbReference>
<evidence type="ECO:0000313" key="6">
    <source>
        <dbReference type="Proteomes" id="UP000789941"/>
    </source>
</evidence>
<dbReference type="InterPro" id="IPR018033">
    <property type="entry name" value="Deacylase_DtdA_archaea"/>
</dbReference>
<dbReference type="AlphaFoldDB" id="A0A5E4LQS7"/>
<dbReference type="PANTHER" id="PTHR34667">
    <property type="entry name" value="D-AMINOACYL-TRNA DEACYLASE"/>
    <property type="match status" value="1"/>
</dbReference>
<dbReference type="PANTHER" id="PTHR34667:SF1">
    <property type="entry name" value="D-AMINOACYL-TRNA DEACYLASE"/>
    <property type="match status" value="1"/>
</dbReference>
<name>A0A5E4LQS7_9ARCH</name>
<organism evidence="5 6">
    <name type="scientific">Candidatus Bilamarchaeum dharawalense</name>
    <dbReference type="NCBI Taxonomy" id="2885759"/>
    <lineage>
        <taxon>Archaea</taxon>
        <taxon>Candidatus Micrarchaeota</taxon>
        <taxon>Candidatus Micrarchaeia</taxon>
        <taxon>Candidatus Anstonellales</taxon>
        <taxon>Candidatus Bilamarchaeaceae</taxon>
        <taxon>Candidatus Bilamarchaeum</taxon>
    </lineage>
</organism>